<evidence type="ECO:0000256" key="6">
    <source>
        <dbReference type="ARBA" id="ARBA00023163"/>
    </source>
</evidence>
<name>A0A1L9S515_9EURO</name>
<dbReference type="GO" id="GO:0000981">
    <property type="term" value="F:DNA-binding transcription factor activity, RNA polymerase II-specific"/>
    <property type="evidence" value="ECO:0007669"/>
    <property type="project" value="InterPro"/>
</dbReference>
<dbReference type="OrthoDB" id="25921at2759"/>
<reference evidence="10" key="1">
    <citation type="journal article" date="2017" name="Genome Biol.">
        <title>Comparative genomics reveals high biological diversity and specific adaptations in the industrially and medically important fungal genus Aspergillus.</title>
        <authorList>
            <person name="de Vries R.P."/>
            <person name="Riley R."/>
            <person name="Wiebenga A."/>
            <person name="Aguilar-Osorio G."/>
            <person name="Amillis S."/>
            <person name="Uchima C.A."/>
            <person name="Anderluh G."/>
            <person name="Asadollahi M."/>
            <person name="Askin M."/>
            <person name="Barry K."/>
            <person name="Battaglia E."/>
            <person name="Bayram O."/>
            <person name="Benocci T."/>
            <person name="Braus-Stromeyer S.A."/>
            <person name="Caldana C."/>
            <person name="Canovas D."/>
            <person name="Cerqueira G.C."/>
            <person name="Chen F."/>
            <person name="Chen W."/>
            <person name="Choi C."/>
            <person name="Clum A."/>
            <person name="Dos Santos R.A."/>
            <person name="Damasio A.R."/>
            <person name="Diallinas G."/>
            <person name="Emri T."/>
            <person name="Fekete E."/>
            <person name="Flipphi M."/>
            <person name="Freyberg S."/>
            <person name="Gallo A."/>
            <person name="Gournas C."/>
            <person name="Habgood R."/>
            <person name="Hainaut M."/>
            <person name="Harispe M.L."/>
            <person name="Henrissat B."/>
            <person name="Hilden K.S."/>
            <person name="Hope R."/>
            <person name="Hossain A."/>
            <person name="Karabika E."/>
            <person name="Karaffa L."/>
            <person name="Karanyi Z."/>
            <person name="Krasevec N."/>
            <person name="Kuo A."/>
            <person name="Kusch H."/>
            <person name="LaButti K."/>
            <person name="Lagendijk E.L."/>
            <person name="Lapidus A."/>
            <person name="Levasseur A."/>
            <person name="Lindquist E."/>
            <person name="Lipzen A."/>
            <person name="Logrieco A.F."/>
            <person name="MacCabe A."/>
            <person name="Maekelae M.R."/>
            <person name="Malavazi I."/>
            <person name="Melin P."/>
            <person name="Meyer V."/>
            <person name="Mielnichuk N."/>
            <person name="Miskei M."/>
            <person name="Molnar A.P."/>
            <person name="Mule G."/>
            <person name="Ngan C.Y."/>
            <person name="Orejas M."/>
            <person name="Orosz E."/>
            <person name="Ouedraogo J.P."/>
            <person name="Overkamp K.M."/>
            <person name="Park H.-S."/>
            <person name="Perrone G."/>
            <person name="Piumi F."/>
            <person name="Punt P.J."/>
            <person name="Ram A.F."/>
            <person name="Ramon A."/>
            <person name="Rauscher S."/>
            <person name="Record E."/>
            <person name="Riano-Pachon D.M."/>
            <person name="Robert V."/>
            <person name="Roehrig J."/>
            <person name="Ruller R."/>
            <person name="Salamov A."/>
            <person name="Salih N.S."/>
            <person name="Samson R.A."/>
            <person name="Sandor E."/>
            <person name="Sanguinetti M."/>
            <person name="Schuetze T."/>
            <person name="Sepcic K."/>
            <person name="Shelest E."/>
            <person name="Sherlock G."/>
            <person name="Sophianopoulou V."/>
            <person name="Squina F.M."/>
            <person name="Sun H."/>
            <person name="Susca A."/>
            <person name="Todd R.B."/>
            <person name="Tsang A."/>
            <person name="Unkles S.E."/>
            <person name="van de Wiele N."/>
            <person name="van Rossen-Uffink D."/>
            <person name="Oliveira J.V."/>
            <person name="Vesth T.C."/>
            <person name="Visser J."/>
            <person name="Yu J.-H."/>
            <person name="Zhou M."/>
            <person name="Andersen M.R."/>
            <person name="Archer D.B."/>
            <person name="Baker S.E."/>
            <person name="Benoit I."/>
            <person name="Brakhage A.A."/>
            <person name="Braus G.H."/>
            <person name="Fischer R."/>
            <person name="Frisvad J.C."/>
            <person name="Goldman G.H."/>
            <person name="Houbraken J."/>
            <person name="Oakley B."/>
            <person name="Pocsi I."/>
            <person name="Scazzocchio C."/>
            <person name="Seiboth B."/>
            <person name="vanKuyk P.A."/>
            <person name="Wortman J."/>
            <person name="Dyer P.S."/>
            <person name="Grigoriev I.V."/>
        </authorList>
    </citation>
    <scope>NUCLEOTIDE SEQUENCE [LARGE SCALE GENOMIC DNA]</scope>
    <source>
        <strain evidence="10">CBS 506.65</strain>
    </source>
</reference>
<evidence type="ECO:0000256" key="3">
    <source>
        <dbReference type="ARBA" id="ARBA00022833"/>
    </source>
</evidence>
<dbReference type="InterPro" id="IPR001138">
    <property type="entry name" value="Zn2Cys6_DnaBD"/>
</dbReference>
<dbReference type="GO" id="GO:0005634">
    <property type="term" value="C:nucleus"/>
    <property type="evidence" value="ECO:0007669"/>
    <property type="project" value="UniProtKB-SubCell"/>
</dbReference>
<dbReference type="CDD" id="cd12148">
    <property type="entry name" value="fungal_TF_MHR"/>
    <property type="match status" value="1"/>
</dbReference>
<accession>A0A1L9S515</accession>
<dbReference type="InterPro" id="IPR007219">
    <property type="entry name" value="XnlR_reg_dom"/>
</dbReference>
<dbReference type="AlphaFoldDB" id="A0A1L9S515"/>
<evidence type="ECO:0000256" key="1">
    <source>
        <dbReference type="ARBA" id="ARBA00004123"/>
    </source>
</evidence>
<dbReference type="CDD" id="cd00067">
    <property type="entry name" value="GAL4"/>
    <property type="match status" value="1"/>
</dbReference>
<evidence type="ECO:0000313" key="10">
    <source>
        <dbReference type="Proteomes" id="UP000184188"/>
    </source>
</evidence>
<evidence type="ECO:0000256" key="5">
    <source>
        <dbReference type="ARBA" id="ARBA00023125"/>
    </source>
</evidence>
<protein>
    <recommendedName>
        <fullName evidence="8">Zn(2)-C6 fungal-type domain-containing protein</fullName>
    </recommendedName>
</protein>
<keyword evidence="3" id="KW-0862">Zinc</keyword>
<dbReference type="GO" id="GO:0045944">
    <property type="term" value="P:positive regulation of transcription by RNA polymerase II"/>
    <property type="evidence" value="ECO:0007669"/>
    <property type="project" value="TreeGrafter"/>
</dbReference>
<comment type="subcellular location">
    <subcellularLocation>
        <location evidence="1">Nucleus</location>
    </subcellularLocation>
</comment>
<dbReference type="Gene3D" id="4.10.240.10">
    <property type="entry name" value="Zn(2)-C6 fungal-type DNA-binding domain"/>
    <property type="match status" value="1"/>
</dbReference>
<dbReference type="EMBL" id="KV878363">
    <property type="protein sequence ID" value="OJJ42241.1"/>
    <property type="molecule type" value="Genomic_DNA"/>
</dbReference>
<evidence type="ECO:0000256" key="2">
    <source>
        <dbReference type="ARBA" id="ARBA00022723"/>
    </source>
</evidence>
<dbReference type="PANTHER" id="PTHR47782:SF7">
    <property type="entry name" value="PROTEIN STB5"/>
    <property type="match status" value="1"/>
</dbReference>
<gene>
    <name evidence="9" type="ORF">ASPZODRAFT_170268</name>
</gene>
<dbReference type="InterPro" id="IPR052202">
    <property type="entry name" value="Yeast_MetPath_Reg"/>
</dbReference>
<dbReference type="Proteomes" id="UP000184188">
    <property type="component" value="Unassembled WGS sequence"/>
</dbReference>
<evidence type="ECO:0000313" key="9">
    <source>
        <dbReference type="EMBL" id="OJJ42241.1"/>
    </source>
</evidence>
<keyword evidence="4" id="KW-0805">Transcription regulation</keyword>
<evidence type="ECO:0000256" key="4">
    <source>
        <dbReference type="ARBA" id="ARBA00023015"/>
    </source>
</evidence>
<keyword evidence="7" id="KW-0539">Nucleus</keyword>
<organism evidence="9 10">
    <name type="scientific">Penicilliopsis zonata CBS 506.65</name>
    <dbReference type="NCBI Taxonomy" id="1073090"/>
    <lineage>
        <taxon>Eukaryota</taxon>
        <taxon>Fungi</taxon>
        <taxon>Dikarya</taxon>
        <taxon>Ascomycota</taxon>
        <taxon>Pezizomycotina</taxon>
        <taxon>Eurotiomycetes</taxon>
        <taxon>Eurotiomycetidae</taxon>
        <taxon>Eurotiales</taxon>
        <taxon>Aspergillaceae</taxon>
        <taxon>Penicilliopsis</taxon>
    </lineage>
</organism>
<dbReference type="PROSITE" id="PS00463">
    <property type="entry name" value="ZN2_CY6_FUNGAL_1"/>
    <property type="match status" value="1"/>
</dbReference>
<dbReference type="InterPro" id="IPR036864">
    <property type="entry name" value="Zn2-C6_fun-type_DNA-bd_sf"/>
</dbReference>
<dbReference type="GO" id="GO:0043565">
    <property type="term" value="F:sequence-specific DNA binding"/>
    <property type="evidence" value="ECO:0007669"/>
    <property type="project" value="TreeGrafter"/>
</dbReference>
<dbReference type="GO" id="GO:0006351">
    <property type="term" value="P:DNA-templated transcription"/>
    <property type="evidence" value="ECO:0007669"/>
    <property type="project" value="InterPro"/>
</dbReference>
<keyword evidence="2" id="KW-0479">Metal-binding</keyword>
<dbReference type="VEuPathDB" id="FungiDB:ASPZODRAFT_170268"/>
<feature type="domain" description="Zn(2)-C6 fungal-type" evidence="8">
    <location>
        <begin position="29"/>
        <end position="58"/>
    </location>
</feature>
<dbReference type="PANTHER" id="PTHR47782">
    <property type="entry name" value="ZN(II)2CYS6 TRANSCRIPTION FACTOR (EUROFUNG)-RELATED"/>
    <property type="match status" value="1"/>
</dbReference>
<keyword evidence="5" id="KW-0238">DNA-binding</keyword>
<evidence type="ECO:0000259" key="8">
    <source>
        <dbReference type="PROSITE" id="PS00463"/>
    </source>
</evidence>
<keyword evidence="6" id="KW-0804">Transcription</keyword>
<dbReference type="RefSeq" id="XP_022576751.1">
    <property type="nucleotide sequence ID" value="XM_022726935.1"/>
</dbReference>
<dbReference type="GeneID" id="34613399"/>
<proteinExistence type="predicted"/>
<dbReference type="Pfam" id="PF04082">
    <property type="entry name" value="Fungal_trans"/>
    <property type="match status" value="1"/>
</dbReference>
<evidence type="ECO:0000256" key="7">
    <source>
        <dbReference type="ARBA" id="ARBA00023242"/>
    </source>
</evidence>
<keyword evidence="10" id="KW-1185">Reference proteome</keyword>
<sequence>MKASLNRFRVQRTAQQDSGAAARIAPLPACRRCRQLKKRCTRTAQGCCALCALTGRPCSLMEEAKSPVSRERELQARIEWLSGLVDRGLPAGQSVRELETGATLTGAVNAVPTTPEDRESVSIAGSRRYLQAYFRHVHRAYPFLDSEEVMTEFDALCQQHATSDDGCLPRACIPSRLYGVMAIGATTLQRAGEALDPADGGPFEPCAQSVIEECVASIDNTGSLGTLLLLGLHLLFRPTEISPWAVAGILTRQAIASGLVGDSGHFDAAARVSPRDQELRRRLGWSIYVFDRMIAVSYGVLVGIAETKMRLPLPSIMLHKYAAADGQQYTMALQVSRHVIALRHLETRIAKAVHGHLAATGSSSGSSSRANPPQPLWMLRQDLRRQVEDWYTQGCLLSSSAIWEQDQVPFHNTITWLNVRYQNLLLLLYSPPSVAPSAPLGPVADEDVRSLAELQAASNRYVHLSWVLYEQRHLPFNRITLNRLLSLGAVLLYCVTRSTSFLLASEEISLCASLLKLFPAPWEAAHRGADILDRLVDLIAPPDSAVTPATAAATTTRNSCSSY</sequence>
<dbReference type="GO" id="GO:0008270">
    <property type="term" value="F:zinc ion binding"/>
    <property type="evidence" value="ECO:0007669"/>
    <property type="project" value="InterPro"/>
</dbReference>
<dbReference type="STRING" id="1073090.A0A1L9S515"/>